<name>A0A1T4V6K5_9GAMM</name>
<evidence type="ECO:0000256" key="1">
    <source>
        <dbReference type="ARBA" id="ARBA00023015"/>
    </source>
</evidence>
<dbReference type="PANTHER" id="PTHR44688:SF16">
    <property type="entry name" value="DNA-BINDING TRANSCRIPTIONAL ACTIVATOR DEVR_DOSR"/>
    <property type="match status" value="1"/>
</dbReference>
<keyword evidence="6" id="KW-1185">Reference proteome</keyword>
<dbReference type="PROSITE" id="PS50043">
    <property type="entry name" value="HTH_LUXR_2"/>
    <property type="match status" value="1"/>
</dbReference>
<evidence type="ECO:0000256" key="2">
    <source>
        <dbReference type="ARBA" id="ARBA00023125"/>
    </source>
</evidence>
<keyword evidence="1" id="KW-0805">Transcription regulation</keyword>
<feature type="domain" description="HTH luxR-type" evidence="4">
    <location>
        <begin position="296"/>
        <end position="361"/>
    </location>
</feature>
<protein>
    <submittedName>
        <fullName evidence="5">DNA-binding transcriptional regulator, CsgD family</fullName>
    </submittedName>
</protein>
<proteinExistence type="predicted"/>
<gene>
    <name evidence="5" type="ORF">SAMN02745132_03326</name>
</gene>
<dbReference type="RefSeq" id="WP_078753547.1">
    <property type="nucleotide sequence ID" value="NZ_FUXU01000050.1"/>
</dbReference>
<dbReference type="CDD" id="cd06170">
    <property type="entry name" value="LuxR_C_like"/>
    <property type="match status" value="1"/>
</dbReference>
<dbReference type="GO" id="GO:0003677">
    <property type="term" value="F:DNA binding"/>
    <property type="evidence" value="ECO:0007669"/>
    <property type="project" value="UniProtKB-KW"/>
</dbReference>
<dbReference type="Gene3D" id="1.10.10.10">
    <property type="entry name" value="Winged helix-like DNA-binding domain superfamily/Winged helix DNA-binding domain"/>
    <property type="match status" value="1"/>
</dbReference>
<evidence type="ECO:0000256" key="3">
    <source>
        <dbReference type="ARBA" id="ARBA00023163"/>
    </source>
</evidence>
<dbReference type="SUPFAM" id="SSF46894">
    <property type="entry name" value="C-terminal effector domain of the bipartite response regulators"/>
    <property type="match status" value="1"/>
</dbReference>
<dbReference type="OrthoDB" id="5497412at2"/>
<dbReference type="Proteomes" id="UP000190162">
    <property type="component" value="Unassembled WGS sequence"/>
</dbReference>
<evidence type="ECO:0000313" key="6">
    <source>
        <dbReference type="Proteomes" id="UP000190162"/>
    </source>
</evidence>
<reference evidence="6" key="1">
    <citation type="submission" date="2017-02" db="EMBL/GenBank/DDBJ databases">
        <authorList>
            <person name="Varghese N."/>
            <person name="Submissions S."/>
        </authorList>
    </citation>
    <scope>NUCLEOTIDE SEQUENCE [LARGE SCALE GENOMIC DNA]</scope>
    <source>
        <strain evidence="6">DSM 22720</strain>
    </source>
</reference>
<organism evidence="5 6">
    <name type="scientific">Enterovibrio nigricans DSM 22720</name>
    <dbReference type="NCBI Taxonomy" id="1121868"/>
    <lineage>
        <taxon>Bacteria</taxon>
        <taxon>Pseudomonadati</taxon>
        <taxon>Pseudomonadota</taxon>
        <taxon>Gammaproteobacteria</taxon>
        <taxon>Vibrionales</taxon>
        <taxon>Vibrionaceae</taxon>
        <taxon>Enterovibrio</taxon>
    </lineage>
</organism>
<keyword evidence="2 5" id="KW-0238">DNA-binding</keyword>
<sequence length="362" mass="40280">MKADIHQLIASIYGSAASGNWMPALEKLEKELGANRCILGSFNPQSLTPNSLHITDLPPVLASFQDAFVHDPIYKHAAEIPPTEVMVLNSVQNQAPFKGSWFFNEYHIPADIGHIMGSNFLLTDDEYAFVAVNRSSKMQGFDEEEFRLLSGLISHFVNAFEIYDQNRQHLQNKAIFDAICESYNCGVGVIDENGCILFSNGLADDIFCDYNVLSVNDGVISSSSIPIRSKLAQACRDIVHAGVCASQVIIPIVASQNEPAMQIRLSPLVLDDDFPSRLNVRVLMTIKVAEDNAMEYVSQTYGFTKSETRVAELLVQGNTLQEISDTLFRSRETIKTHLKNLMMKTKTHTQTKLISMLLQQSV</sequence>
<dbReference type="EMBL" id="FUXU01000050">
    <property type="protein sequence ID" value="SKA60583.1"/>
    <property type="molecule type" value="Genomic_DNA"/>
</dbReference>
<dbReference type="GO" id="GO:0006355">
    <property type="term" value="P:regulation of DNA-templated transcription"/>
    <property type="evidence" value="ECO:0007669"/>
    <property type="project" value="InterPro"/>
</dbReference>
<dbReference type="SMART" id="SM00421">
    <property type="entry name" value="HTH_LUXR"/>
    <property type="match status" value="1"/>
</dbReference>
<keyword evidence="3" id="KW-0804">Transcription</keyword>
<dbReference type="PANTHER" id="PTHR44688">
    <property type="entry name" value="DNA-BINDING TRANSCRIPTIONAL ACTIVATOR DEVR_DOSR"/>
    <property type="match status" value="1"/>
</dbReference>
<dbReference type="InterPro" id="IPR016032">
    <property type="entry name" value="Sig_transdc_resp-reg_C-effctor"/>
</dbReference>
<dbReference type="InterPro" id="IPR036388">
    <property type="entry name" value="WH-like_DNA-bd_sf"/>
</dbReference>
<dbReference type="InterPro" id="IPR000792">
    <property type="entry name" value="Tscrpt_reg_LuxR_C"/>
</dbReference>
<dbReference type="PRINTS" id="PR00038">
    <property type="entry name" value="HTHLUXR"/>
</dbReference>
<dbReference type="AlphaFoldDB" id="A0A1T4V6K5"/>
<dbReference type="Pfam" id="PF00196">
    <property type="entry name" value="GerE"/>
    <property type="match status" value="1"/>
</dbReference>
<accession>A0A1T4V6K5</accession>
<evidence type="ECO:0000259" key="4">
    <source>
        <dbReference type="PROSITE" id="PS50043"/>
    </source>
</evidence>
<evidence type="ECO:0000313" key="5">
    <source>
        <dbReference type="EMBL" id="SKA60583.1"/>
    </source>
</evidence>